<evidence type="ECO:0000313" key="2">
    <source>
        <dbReference type="EnsemblPlants" id="TraesCS2D02G424400.1"/>
    </source>
</evidence>
<dbReference type="Gramene" id="TraesCAD_scaffold_096098_01G000400.1">
    <property type="protein sequence ID" value="TraesCAD_scaffold_096098_01G000400.1"/>
    <property type="gene ID" value="TraesCAD_scaffold_096098_01G000400"/>
</dbReference>
<dbReference type="PANTHER" id="PTHR34223">
    <property type="entry name" value="OS11G0201299 PROTEIN"/>
    <property type="match status" value="1"/>
</dbReference>
<name>A0A2X0SA40_WHEAT</name>
<dbReference type="PANTHER" id="PTHR34223:SF110">
    <property type="entry name" value="GENOME ASSEMBLY, CHROMOSOME: II"/>
    <property type="match status" value="1"/>
</dbReference>
<dbReference type="Gramene" id="TraesLAC2D03G01202560.1">
    <property type="protein sequence ID" value="TraesLAC2D03G01202560.1"/>
    <property type="gene ID" value="TraesLAC2D03G01202560"/>
</dbReference>
<sequence length="414" mass="47068">MSLERRETKKAIMATDGQADRLSSLPDDLLYHVLSFLPAHEVVPTCVLARRWRHLWRFAPALRITGVKGCNNAEWFVNFVHSLLLLRDPRTQLDSFEIDLDDGDFDFKEFLPANEEHVNRWFRHAVMCGPRVLALRTTDGIYMYEDDYQPMMLSNVPLISQHLTRLELEMVDVYSSTLDLSGCPALVHLKIDDSDIDGNITSPSLQHLSINLSYFRTGPFRTRIRTPNLVSLELIDVMRRAPVLVENMPLLVSASVILSSHCVDSCSKNDCGDCNDLQCYGCHSSERGADDRRGESVLFEGLAEVQQLELSVDPKVFIVNRDFKLSPTFSKLKTLLLSKWCPGIAGDLNILSCFLKHSPIMEKLTLHLSEVPKVPVETQRSYTPPDQPLECSHLKIVEIRCDEVDERAQRFLIS</sequence>
<organism evidence="2">
    <name type="scientific">Triticum aestivum</name>
    <name type="common">Wheat</name>
    <dbReference type="NCBI Taxonomy" id="4565"/>
    <lineage>
        <taxon>Eukaryota</taxon>
        <taxon>Viridiplantae</taxon>
        <taxon>Streptophyta</taxon>
        <taxon>Embryophyta</taxon>
        <taxon>Tracheophyta</taxon>
        <taxon>Spermatophyta</taxon>
        <taxon>Magnoliopsida</taxon>
        <taxon>Liliopsida</taxon>
        <taxon>Poales</taxon>
        <taxon>Poaceae</taxon>
        <taxon>BOP clade</taxon>
        <taxon>Pooideae</taxon>
        <taxon>Triticodae</taxon>
        <taxon>Triticeae</taxon>
        <taxon>Triticinae</taxon>
        <taxon>Triticum</taxon>
    </lineage>
</organism>
<dbReference type="Gramene" id="TraesSYM2D03G01266650.1">
    <property type="protein sequence ID" value="TraesSYM2D03G01266650.1"/>
    <property type="gene ID" value="TraesSYM2D03G01266650"/>
</dbReference>
<dbReference type="Gramene" id="TraesROB_scaffold_059732_01G000100.1">
    <property type="protein sequence ID" value="TraesROB_scaffold_059732_01G000100.1"/>
    <property type="gene ID" value="TraesROB_scaffold_059732_01G000100"/>
</dbReference>
<dbReference type="EnsemblPlants" id="TraesCS2D02G424400.1">
    <property type="protein sequence ID" value="TraesCS2D02G424400.1"/>
    <property type="gene ID" value="TraesCS2D02G424400"/>
</dbReference>
<dbReference type="Gramene" id="TraesPARA_EIv1.0_0728860.1">
    <property type="protein sequence ID" value="TraesPARA_EIv1.0_0728860.1.CDS"/>
    <property type="gene ID" value="TraesPARA_EIv1.0_0728860"/>
</dbReference>
<evidence type="ECO:0000259" key="1">
    <source>
        <dbReference type="PROSITE" id="PS50181"/>
    </source>
</evidence>
<dbReference type="OrthoDB" id="683255at2759"/>
<dbReference type="Gramene" id="TraesCS2D03G0957800.1">
    <property type="protein sequence ID" value="TraesCS2D03G0957800.1.CDS"/>
    <property type="gene ID" value="TraesCS2D03G0957800"/>
</dbReference>
<dbReference type="SUPFAM" id="SSF81383">
    <property type="entry name" value="F-box domain"/>
    <property type="match status" value="1"/>
</dbReference>
<dbReference type="Gramene" id="TraesSTA2D03G01239830.1">
    <property type="protein sequence ID" value="TraesSTA2D03G01239830.1"/>
    <property type="gene ID" value="TraesSTA2D03G01239830"/>
</dbReference>
<dbReference type="InterPro" id="IPR053197">
    <property type="entry name" value="F-box_SCFL_complex_component"/>
</dbReference>
<dbReference type="Gramene" id="TraesJAG2D03G01257020.1">
    <property type="protein sequence ID" value="TraesJAG2D03G01257020.1"/>
    <property type="gene ID" value="TraesJAG2D03G01257020"/>
</dbReference>
<dbReference type="Gramene" id="TraesWEE_scaffold_056672_01G000100.1">
    <property type="protein sequence ID" value="TraesWEE_scaffold_056672_01G000100.1"/>
    <property type="gene ID" value="TraesWEE_scaffold_056672_01G000100"/>
</dbReference>
<dbReference type="InterPro" id="IPR036047">
    <property type="entry name" value="F-box-like_dom_sf"/>
</dbReference>
<dbReference type="STRING" id="4565.A0A2X0SA40"/>
<dbReference type="OMA" id="YMYEDDY"/>
<dbReference type="Gramene" id="TraesCS2D02G424400.1">
    <property type="protein sequence ID" value="TraesCS2D02G424400.1"/>
    <property type="gene ID" value="TraesCS2D02G424400"/>
</dbReference>
<keyword evidence="3" id="KW-1185">Reference proteome</keyword>
<dbReference type="CDD" id="cd22160">
    <property type="entry name" value="F-box_AtFBL13-like"/>
    <property type="match status" value="1"/>
</dbReference>
<dbReference type="Gene3D" id="1.20.1280.50">
    <property type="match status" value="1"/>
</dbReference>
<dbReference type="AlphaFoldDB" id="A0A2X0SA40"/>
<protein>
    <recommendedName>
        <fullName evidence="1">F-box domain-containing protein</fullName>
    </recommendedName>
</protein>
<dbReference type="Gramene" id="TraesNOR2D03G01267550.1">
    <property type="protein sequence ID" value="TraesNOR2D03G01267550.1"/>
    <property type="gene ID" value="TraesNOR2D03G01267550"/>
</dbReference>
<dbReference type="Gramene" id="TraesJUL2D03G01258950.1">
    <property type="protein sequence ID" value="TraesJUL2D03G01258950.1"/>
    <property type="gene ID" value="TraesJUL2D03G01258950"/>
</dbReference>
<dbReference type="Gramene" id="TraesCLE_scaffold_038640_01G000100.1">
    <property type="protein sequence ID" value="TraesCLE_scaffold_038640_01G000100.1"/>
    <property type="gene ID" value="TraesCLE_scaffold_038640_01G000100"/>
</dbReference>
<dbReference type="Gramene" id="TraesARI2D03G01267430.1">
    <property type="protein sequence ID" value="TraesARI2D03G01267430.1"/>
    <property type="gene ID" value="TraesARI2D03G01267430"/>
</dbReference>
<dbReference type="InterPro" id="IPR053781">
    <property type="entry name" value="F-box_AtFBL13-like"/>
</dbReference>
<feature type="domain" description="F-box" evidence="1">
    <location>
        <begin position="19"/>
        <end position="55"/>
    </location>
</feature>
<reference evidence="2" key="2">
    <citation type="submission" date="2018-10" db="UniProtKB">
        <authorList>
            <consortium name="EnsemblPlants"/>
        </authorList>
    </citation>
    <scope>IDENTIFICATION</scope>
</reference>
<proteinExistence type="predicted"/>
<dbReference type="InterPro" id="IPR001810">
    <property type="entry name" value="F-box_dom"/>
</dbReference>
<reference evidence="2" key="1">
    <citation type="submission" date="2018-08" db="EMBL/GenBank/DDBJ databases">
        <authorList>
            <person name="Rossello M."/>
        </authorList>
    </citation>
    <scope>NUCLEOTIDE SEQUENCE [LARGE SCALE GENOMIC DNA]</scope>
    <source>
        <strain evidence="2">cv. Chinese Spring</strain>
    </source>
</reference>
<accession>A0A2X0SA40</accession>
<evidence type="ECO:0000313" key="3">
    <source>
        <dbReference type="Proteomes" id="UP000019116"/>
    </source>
</evidence>
<dbReference type="PROSITE" id="PS50181">
    <property type="entry name" value="FBOX"/>
    <property type="match status" value="1"/>
</dbReference>
<dbReference type="Pfam" id="PF00646">
    <property type="entry name" value="F-box"/>
    <property type="match status" value="1"/>
</dbReference>
<dbReference type="Proteomes" id="UP000019116">
    <property type="component" value="Chromosome 2D"/>
</dbReference>
<dbReference type="Gramene" id="TraesMAC2D03G01249080.1">
    <property type="protein sequence ID" value="TraesMAC2D03G01249080.1"/>
    <property type="gene ID" value="TraesMAC2D03G01249080"/>
</dbReference>
<dbReference type="Gramene" id="TraesLDM2D03G01252060.1">
    <property type="protein sequence ID" value="TraesLDM2D03G01252060.1"/>
    <property type="gene ID" value="TraesLDM2D03G01252060"/>
</dbReference>